<feature type="transmembrane region" description="Helical" evidence="12">
    <location>
        <begin position="553"/>
        <end position="575"/>
    </location>
</feature>
<evidence type="ECO:0000256" key="5">
    <source>
        <dbReference type="ARBA" id="ARBA00022824"/>
    </source>
</evidence>
<evidence type="ECO:0000256" key="10">
    <source>
        <dbReference type="PIRNR" id="PIRNR000439"/>
    </source>
</evidence>
<evidence type="ECO:0000256" key="2">
    <source>
        <dbReference type="ARBA" id="ARBA00009010"/>
    </source>
</evidence>
<feature type="compositionally biased region" description="Low complexity" evidence="11">
    <location>
        <begin position="1"/>
        <end position="11"/>
    </location>
</feature>
<evidence type="ECO:0000256" key="6">
    <source>
        <dbReference type="ARBA" id="ARBA00022989"/>
    </source>
</evidence>
<comment type="similarity">
    <text evidence="2 10">Belongs to the membrane-bound acyltransferase family. Sterol o-acyltransferase subfamily.</text>
</comment>
<feature type="transmembrane region" description="Helical" evidence="12">
    <location>
        <begin position="369"/>
        <end position="387"/>
    </location>
</feature>
<feature type="transmembrane region" description="Helical" evidence="12">
    <location>
        <begin position="227"/>
        <end position="246"/>
    </location>
</feature>
<keyword evidence="3 10" id="KW-0808">Transferase</keyword>
<keyword evidence="4 12" id="KW-0812">Transmembrane</keyword>
<evidence type="ECO:0000256" key="9">
    <source>
        <dbReference type="ARBA" id="ARBA00023568"/>
    </source>
</evidence>
<feature type="transmembrane region" description="Helical" evidence="12">
    <location>
        <begin position="161"/>
        <end position="181"/>
    </location>
</feature>
<feature type="transmembrane region" description="Helical" evidence="12">
    <location>
        <begin position="121"/>
        <end position="141"/>
    </location>
</feature>
<keyword evidence="8 10" id="KW-0012">Acyltransferase</keyword>
<evidence type="ECO:0000256" key="7">
    <source>
        <dbReference type="ARBA" id="ARBA00023136"/>
    </source>
</evidence>
<dbReference type="InterPro" id="IPR004299">
    <property type="entry name" value="MBOAT_fam"/>
</dbReference>
<protein>
    <recommendedName>
        <fullName evidence="10">O-acyltransferase</fullName>
    </recommendedName>
</protein>
<evidence type="ECO:0000256" key="12">
    <source>
        <dbReference type="SAM" id="Phobius"/>
    </source>
</evidence>
<gene>
    <name evidence="13" type="ORF">PG991_014772</name>
</gene>
<evidence type="ECO:0000256" key="4">
    <source>
        <dbReference type="ARBA" id="ARBA00022692"/>
    </source>
</evidence>
<comment type="subcellular location">
    <subcellularLocation>
        <location evidence="1 10">Endoplasmic reticulum membrane</location>
        <topology evidence="1 10">Multi-pass membrane protein</topology>
    </subcellularLocation>
</comment>
<evidence type="ECO:0000313" key="13">
    <source>
        <dbReference type="EMBL" id="KAK7999097.1"/>
    </source>
</evidence>
<evidence type="ECO:0000256" key="3">
    <source>
        <dbReference type="ARBA" id="ARBA00022679"/>
    </source>
</evidence>
<comment type="caution">
    <text evidence="13">The sequence shown here is derived from an EMBL/GenBank/DDBJ whole genome shotgun (WGS) entry which is preliminary data.</text>
</comment>
<evidence type="ECO:0000256" key="11">
    <source>
        <dbReference type="SAM" id="MobiDB-lite"/>
    </source>
</evidence>
<dbReference type="PANTHER" id="PTHR10408">
    <property type="entry name" value="STEROL O-ACYLTRANSFERASE"/>
    <property type="match status" value="1"/>
</dbReference>
<dbReference type="InterPro" id="IPR014371">
    <property type="entry name" value="Oat_ACAT_DAG_ARE"/>
</dbReference>
<feature type="transmembrane region" description="Helical" evidence="12">
    <location>
        <begin position="202"/>
        <end position="221"/>
    </location>
</feature>
<comment type="function">
    <text evidence="9">Sterol O-acyltransferase that catalyzes the formation of stery esters.</text>
</comment>
<proteinExistence type="inferred from homology"/>
<dbReference type="PANTHER" id="PTHR10408:SF9">
    <property type="entry name" value="STEROL O-ACYLTRANSFERASE 2-RELATED"/>
    <property type="match status" value="1"/>
</dbReference>
<dbReference type="Pfam" id="PF03062">
    <property type="entry name" value="MBOAT"/>
    <property type="match status" value="1"/>
</dbReference>
<dbReference type="Proteomes" id="UP001396898">
    <property type="component" value="Unassembled WGS sequence"/>
</dbReference>
<organism evidence="13 14">
    <name type="scientific">Apiospora marii</name>
    <dbReference type="NCBI Taxonomy" id="335849"/>
    <lineage>
        <taxon>Eukaryota</taxon>
        <taxon>Fungi</taxon>
        <taxon>Dikarya</taxon>
        <taxon>Ascomycota</taxon>
        <taxon>Pezizomycotina</taxon>
        <taxon>Sordariomycetes</taxon>
        <taxon>Xylariomycetidae</taxon>
        <taxon>Amphisphaeriales</taxon>
        <taxon>Apiosporaceae</taxon>
        <taxon>Apiospora</taxon>
    </lineage>
</organism>
<sequence length="576" mass="65698">MAATGAEASAAMNGDHDHVLRPRPRKPQNPQLAELTRQQSNVSITSSNGFLTMPENGTASGLTSGRSTPVPEDAPQSTKALSYARKQVRAEQRRRLFPTIDYTARVSHFDPESDYRDFHGFFNLFWIGLAIMAITSMLRNIKDTGSPLRVQIWTLFTVKLWHLAIADFLMVASTAISLPLATFTRKHQGGMRWNEGGMAVQSIYQVVWLSVWVFVPFALHWTWTAQVFFLLHTMVLLMKMHSYAFYNGHLSETEKRLQALDDPTTTENKGPAYVYPTVENPMGEFAHKSKVAPSDHGGDSDAGSSHSDAEVERLAQLRADLARELTSPIGNITYPRNLTWPNYADYLLCPTLCYELEYPRNDRINWTPLIAKVVATFGCIFLLTIISEEFILPVLQESHRGLVDPENNKTLLDTLLILAETISWLLFPFMLTFLLVFLVIFEYVLGAFAEITRFADRHFYSDWWNSTDWMEFSREWNVPVYSFLRRHVYATSRQRIGRPMATVITFLVSAIGHEIVMACITKKIRGYGFICQMLQLPIVMLQRTRWVRGKETLNNVCFWCSMVMGLSLICSLYVLV</sequence>
<feature type="transmembrane region" description="Helical" evidence="12">
    <location>
        <begin position="422"/>
        <end position="445"/>
    </location>
</feature>
<keyword evidence="7 10" id="KW-0472">Membrane</keyword>
<dbReference type="PIRSF" id="PIRSF000439">
    <property type="entry name" value="Oat_ACAT_DAG_ARE"/>
    <property type="match status" value="1"/>
</dbReference>
<dbReference type="EMBL" id="JAQQWI010000019">
    <property type="protein sequence ID" value="KAK7999097.1"/>
    <property type="molecule type" value="Genomic_DNA"/>
</dbReference>
<reference evidence="13 14" key="1">
    <citation type="submission" date="2023-01" db="EMBL/GenBank/DDBJ databases">
        <title>Analysis of 21 Apiospora genomes using comparative genomics revels a genus with tremendous synthesis potential of carbohydrate active enzymes and secondary metabolites.</title>
        <authorList>
            <person name="Sorensen T."/>
        </authorList>
    </citation>
    <scope>NUCLEOTIDE SEQUENCE [LARGE SCALE GENOMIC DNA]</scope>
    <source>
        <strain evidence="13 14">CBS 20057</strain>
    </source>
</reference>
<evidence type="ECO:0000313" key="14">
    <source>
        <dbReference type="Proteomes" id="UP001396898"/>
    </source>
</evidence>
<evidence type="ECO:0000256" key="8">
    <source>
        <dbReference type="ARBA" id="ARBA00023315"/>
    </source>
</evidence>
<accession>A0ABR1R599</accession>
<feature type="compositionally biased region" description="Polar residues" evidence="11">
    <location>
        <begin position="28"/>
        <end position="67"/>
    </location>
</feature>
<feature type="region of interest" description="Disordered" evidence="11">
    <location>
        <begin position="1"/>
        <end position="80"/>
    </location>
</feature>
<keyword evidence="14" id="KW-1185">Reference proteome</keyword>
<keyword evidence="6 12" id="KW-1133">Transmembrane helix</keyword>
<name>A0ABR1R599_9PEZI</name>
<evidence type="ECO:0000256" key="1">
    <source>
        <dbReference type="ARBA" id="ARBA00004477"/>
    </source>
</evidence>
<keyword evidence="5 10" id="KW-0256">Endoplasmic reticulum</keyword>